<evidence type="ECO:0000313" key="1">
    <source>
        <dbReference type="EMBL" id="VDM29157.1"/>
    </source>
</evidence>
<evidence type="ECO:0000313" key="2">
    <source>
        <dbReference type="Proteomes" id="UP000050794"/>
    </source>
</evidence>
<keyword evidence="2" id="KW-1185">Reference proteome</keyword>
<sequence length="56" mass="6719">MRYDCSQRDTDAEQMEQLQRQSKKIKLDVNRLCKMKSVSNQPGPALTNYIVWRPRY</sequence>
<organism evidence="2 3">
    <name type="scientific">Toxocara canis</name>
    <name type="common">Canine roundworm</name>
    <dbReference type="NCBI Taxonomy" id="6265"/>
    <lineage>
        <taxon>Eukaryota</taxon>
        <taxon>Metazoa</taxon>
        <taxon>Ecdysozoa</taxon>
        <taxon>Nematoda</taxon>
        <taxon>Chromadorea</taxon>
        <taxon>Rhabditida</taxon>
        <taxon>Spirurina</taxon>
        <taxon>Ascaridomorpha</taxon>
        <taxon>Ascaridoidea</taxon>
        <taxon>Toxocaridae</taxon>
        <taxon>Toxocara</taxon>
    </lineage>
</organism>
<reference evidence="1 2" key="2">
    <citation type="submission" date="2018-11" db="EMBL/GenBank/DDBJ databases">
        <authorList>
            <consortium name="Pathogen Informatics"/>
        </authorList>
    </citation>
    <scope>NUCLEOTIDE SEQUENCE [LARGE SCALE GENOMIC DNA]</scope>
</reference>
<evidence type="ECO:0000313" key="3">
    <source>
        <dbReference type="WBParaSite" id="TCNE_0000344001-mRNA-1"/>
    </source>
</evidence>
<dbReference type="WBParaSite" id="TCNE_0000344001-mRNA-1">
    <property type="protein sequence ID" value="TCNE_0000344001-mRNA-1"/>
    <property type="gene ID" value="TCNE_0000344001"/>
</dbReference>
<reference evidence="3" key="1">
    <citation type="submission" date="2016-06" db="UniProtKB">
        <authorList>
            <consortium name="WormBaseParasite"/>
        </authorList>
    </citation>
    <scope>IDENTIFICATION</scope>
</reference>
<gene>
    <name evidence="1" type="ORF">TCNE_LOCUS3440</name>
</gene>
<protein>
    <submittedName>
        <fullName evidence="1 3">Uncharacterized protein</fullName>
    </submittedName>
</protein>
<accession>A0A183U4M0</accession>
<dbReference type="EMBL" id="UYWY01004404">
    <property type="protein sequence ID" value="VDM29157.1"/>
    <property type="molecule type" value="Genomic_DNA"/>
</dbReference>
<name>A0A183U4M0_TOXCA</name>
<proteinExistence type="predicted"/>
<dbReference type="Proteomes" id="UP000050794">
    <property type="component" value="Unassembled WGS sequence"/>
</dbReference>
<dbReference type="AlphaFoldDB" id="A0A183U4M0"/>